<dbReference type="EMBL" id="MW393850">
    <property type="protein sequence ID" value="QQM18232.1"/>
    <property type="molecule type" value="Genomic_DNA"/>
</dbReference>
<reference evidence="2 3" key="1">
    <citation type="submission" date="2020-12" db="EMBL/GenBank/DDBJ databases">
        <title>Complete genome sequence of Stenotrophomonas maltophilia phage Salva.</title>
        <authorList>
            <person name="Jefferson B."/>
            <person name="Yao G."/>
            <person name="Clark J."/>
            <person name="Le T."/>
            <person name="Young R."/>
            <person name="Gonzalez C."/>
            <person name="Liu M."/>
        </authorList>
    </citation>
    <scope>NUCLEOTIDE SEQUENCE [LARGE SCALE GENOMIC DNA]</scope>
</reference>
<accession>A0A8B6Q877</accession>
<name>A0A8B6Q877_9CAUD</name>
<feature type="region of interest" description="Disordered" evidence="1">
    <location>
        <begin position="295"/>
        <end position="320"/>
    </location>
</feature>
<evidence type="ECO:0000313" key="3">
    <source>
        <dbReference type="Proteomes" id="UP000595272"/>
    </source>
</evidence>
<organism evidence="2 3">
    <name type="scientific">Stenotrophomonas phage Salva</name>
    <dbReference type="NCBI Taxonomy" id="2801524"/>
    <lineage>
        <taxon>Viruses</taxon>
        <taxon>Duplodnaviria</taxon>
        <taxon>Heunggongvirae</taxon>
        <taxon>Uroviricota</taxon>
        <taxon>Caudoviricetes</taxon>
        <taxon>Beaumontvirinae</taxon>
        <taxon>Salvavirus</taxon>
        <taxon>Salvavirus salva</taxon>
    </lineage>
</organism>
<protein>
    <submittedName>
        <fullName evidence="2">Uncharacterized protein</fullName>
    </submittedName>
</protein>
<evidence type="ECO:0000256" key="1">
    <source>
        <dbReference type="SAM" id="MobiDB-lite"/>
    </source>
</evidence>
<feature type="region of interest" description="Disordered" evidence="1">
    <location>
        <begin position="180"/>
        <end position="206"/>
    </location>
</feature>
<evidence type="ECO:0000313" key="2">
    <source>
        <dbReference type="EMBL" id="QQM18232.1"/>
    </source>
</evidence>
<sequence length="320" mass="34039">MSTFSFKKSDAGDKRFDGSMDGDFTPIPSQWYPAIISKQDDIKPTNDGAGTYLPVVWDIIGKLHAGRKLFFNIGRSGSEGFVNMGNAALGSILDALNMEGFQTFQQVMNKPMAILVKYIAPVYEADGVTIKHKGKNEIKGIMPFAQLEKLRAEYAEKHPDGDAAPAKRAPAKVEAATIPDNAGWDEPAAPAAQEAAAAPAQFQEQPWEKEEAAAAQTTAQAAPVESKVVTNVAAPAPEVAAPVVAAPVVAASTKEAWEENGWLQHPKSPAHVYKDGVAKTKAEVNAMYAVPEAPAVPDLDLPPVEDAADAVPPWADETAQ</sequence>
<proteinExistence type="predicted"/>
<gene>
    <name evidence="2" type="ORF">CPT_Salva_068</name>
</gene>
<keyword evidence="3" id="KW-1185">Reference proteome</keyword>
<feature type="compositionally biased region" description="Low complexity" evidence="1">
    <location>
        <begin position="186"/>
        <end position="205"/>
    </location>
</feature>
<dbReference type="Proteomes" id="UP000595272">
    <property type="component" value="Segment"/>
</dbReference>